<dbReference type="Proteomes" id="UP001221924">
    <property type="component" value="Unassembled WGS sequence"/>
</dbReference>
<gene>
    <name evidence="1" type="ORF">PZH42_28740</name>
</gene>
<accession>A0AAW6MCM8</accession>
<dbReference type="AlphaFoldDB" id="A0AAW6MCM8"/>
<evidence type="ECO:0000313" key="1">
    <source>
        <dbReference type="EMBL" id="MDE8698007.1"/>
    </source>
</evidence>
<dbReference type="RefSeq" id="WP_275203022.1">
    <property type="nucleotide sequence ID" value="NZ_JARFID010000571.1"/>
</dbReference>
<comment type="caution">
    <text evidence="1">The sequence shown here is derived from an EMBL/GenBank/DDBJ whole genome shotgun (WGS) entry which is preliminary data.</text>
</comment>
<protein>
    <submittedName>
        <fullName evidence="1">Two-component regulator propeller domain-containing protein</fullName>
    </submittedName>
</protein>
<dbReference type="InterPro" id="IPR015943">
    <property type="entry name" value="WD40/YVTN_repeat-like_dom_sf"/>
</dbReference>
<dbReference type="Pfam" id="PF07494">
    <property type="entry name" value="Reg_prop"/>
    <property type="match status" value="1"/>
</dbReference>
<proteinExistence type="predicted"/>
<dbReference type="InterPro" id="IPR011110">
    <property type="entry name" value="Reg_prop"/>
</dbReference>
<sequence>MWIGNYKKSVAYYDEGIFKFGINLLGDINCLVESNDGSLWLGTNDAGLIRWNPTTDEKKLYAYSPGGNSIAS</sequence>
<dbReference type="EMBL" id="JARFID010000571">
    <property type="protein sequence ID" value="MDE8698007.1"/>
    <property type="molecule type" value="Genomic_DNA"/>
</dbReference>
<feature type="non-terminal residue" evidence="1">
    <location>
        <position position="72"/>
    </location>
</feature>
<dbReference type="Gene3D" id="2.130.10.10">
    <property type="entry name" value="YVTN repeat-like/Quinoprotein amine dehydrogenase"/>
    <property type="match status" value="1"/>
</dbReference>
<name>A0AAW6MCM8_9BACE</name>
<evidence type="ECO:0000313" key="2">
    <source>
        <dbReference type="Proteomes" id="UP001221924"/>
    </source>
</evidence>
<reference evidence="1" key="1">
    <citation type="submission" date="2023-03" db="EMBL/GenBank/DDBJ databases">
        <title>DFI Biobank Strains.</title>
        <authorList>
            <person name="Mostad J."/>
            <person name="Paddock L."/>
            <person name="Medina S."/>
            <person name="Waligurski E."/>
            <person name="Barat B."/>
            <person name="Smith R."/>
            <person name="Burgo V."/>
            <person name="Metcalfe C."/>
            <person name="Woodson C."/>
            <person name="Sundararajan A."/>
            <person name="Ramaswamy R."/>
            <person name="Lin H."/>
            <person name="Pamer E.G."/>
        </authorList>
    </citation>
    <scope>NUCLEOTIDE SEQUENCE</scope>
    <source>
        <strain evidence="1">DFI.9.5</strain>
    </source>
</reference>
<organism evidence="1 2">
    <name type="scientific">Bacteroides cellulosilyticus</name>
    <dbReference type="NCBI Taxonomy" id="246787"/>
    <lineage>
        <taxon>Bacteria</taxon>
        <taxon>Pseudomonadati</taxon>
        <taxon>Bacteroidota</taxon>
        <taxon>Bacteroidia</taxon>
        <taxon>Bacteroidales</taxon>
        <taxon>Bacteroidaceae</taxon>
        <taxon>Bacteroides</taxon>
    </lineage>
</organism>
<dbReference type="SUPFAM" id="SSF63829">
    <property type="entry name" value="Calcium-dependent phosphotriesterase"/>
    <property type="match status" value="1"/>
</dbReference>